<organism evidence="1 2">
    <name type="scientific">Flavisolibacter tropicus</name>
    <dbReference type="NCBI Taxonomy" id="1492898"/>
    <lineage>
        <taxon>Bacteria</taxon>
        <taxon>Pseudomonadati</taxon>
        <taxon>Bacteroidota</taxon>
        <taxon>Chitinophagia</taxon>
        <taxon>Chitinophagales</taxon>
        <taxon>Chitinophagaceae</taxon>
        <taxon>Flavisolibacter</taxon>
    </lineage>
</organism>
<keyword evidence="2" id="KW-1185">Reference proteome</keyword>
<dbReference type="PATRIC" id="fig|1492898.3.peg.2228"/>
<reference evidence="2" key="1">
    <citation type="submission" date="2015-01" db="EMBL/GenBank/DDBJ databases">
        <title>Flavisolibacter sp./LCS9/ whole genome sequencing.</title>
        <authorList>
            <person name="Kim M.K."/>
            <person name="Srinivasan S."/>
            <person name="Lee J.-J."/>
        </authorList>
    </citation>
    <scope>NUCLEOTIDE SEQUENCE [LARGE SCALE GENOMIC DNA]</scope>
    <source>
        <strain evidence="2">LCS9</strain>
    </source>
</reference>
<name>A0A172U252_9BACT</name>
<proteinExistence type="predicted"/>
<evidence type="ECO:0000313" key="2">
    <source>
        <dbReference type="Proteomes" id="UP000077177"/>
    </source>
</evidence>
<dbReference type="NCBIfam" id="NF035938">
    <property type="entry name" value="EboA_domain"/>
    <property type="match status" value="1"/>
</dbReference>
<dbReference type="InterPro" id="IPR047715">
    <property type="entry name" value="EboA_dom"/>
</dbReference>
<dbReference type="AlphaFoldDB" id="A0A172U252"/>
<dbReference type="STRING" id="1492898.SY85_10370"/>
<dbReference type="KEGG" id="fla:SY85_10370"/>
<dbReference type="EMBL" id="CP011390">
    <property type="protein sequence ID" value="ANE53415.1"/>
    <property type="molecule type" value="Genomic_DNA"/>
</dbReference>
<gene>
    <name evidence="1" type="ORF">SY85_10370</name>
</gene>
<evidence type="ECO:0000313" key="1">
    <source>
        <dbReference type="EMBL" id="ANE53415.1"/>
    </source>
</evidence>
<reference evidence="1 2" key="2">
    <citation type="journal article" date="2016" name="Int. J. Syst. Evol. Microbiol.">
        <title>Flavisolibacter tropicus sp. nov., isolated from tropical soil.</title>
        <authorList>
            <person name="Lee J.J."/>
            <person name="Kang M.S."/>
            <person name="Kim G.S."/>
            <person name="Lee C.S."/>
            <person name="Lim S."/>
            <person name="Lee J."/>
            <person name="Roh S.H."/>
            <person name="Kang H."/>
            <person name="Ha J.M."/>
            <person name="Bae S."/>
            <person name="Jung H.Y."/>
            <person name="Kim M.K."/>
        </authorList>
    </citation>
    <scope>NUCLEOTIDE SEQUENCE [LARGE SCALE GENOMIC DNA]</scope>
    <source>
        <strain evidence="1 2">LCS9</strain>
    </source>
</reference>
<sequence length="285" mass="32340">MLGKLEGIIQQHVEAPVWSWLLQNRIFISDSKFNTAFALVPRKVGKGILTISKEQQVDIATIRPDFFINGWTMDRLCRVWLLLQLDASEKEEYAGKIELLFLGAEMNELVALYSALPVLAYPQHWRKRCSEGIRSNIGDVLLAIICNNPYPAEQLDDAAWNQMVLKAFFTEKPVHQIVGLDDRSNKDLAKILSDYAHERWAAHRSVNPLLWRCVSPFIDEALYPDIKKIASSTNPLEREAALLACSKSAYLPAKELLRQYVVSQTYTDETISWDHIAQQSAVAVA</sequence>
<accession>A0A172U252</accession>
<dbReference type="Proteomes" id="UP000077177">
    <property type="component" value="Chromosome"/>
</dbReference>
<protein>
    <submittedName>
        <fullName evidence="1">Uncharacterized protein</fullName>
    </submittedName>
</protein>